<feature type="non-terminal residue" evidence="1">
    <location>
        <position position="1"/>
    </location>
</feature>
<feature type="non-terminal residue" evidence="1">
    <location>
        <position position="266"/>
    </location>
</feature>
<evidence type="ECO:0000313" key="1">
    <source>
        <dbReference type="EMBL" id="GAG10964.1"/>
    </source>
</evidence>
<name>X0UYR6_9ZZZZ</name>
<comment type="caution">
    <text evidence="1">The sequence shown here is derived from an EMBL/GenBank/DDBJ whole genome shotgun (WGS) entry which is preliminary data.</text>
</comment>
<organism evidence="1">
    <name type="scientific">marine sediment metagenome</name>
    <dbReference type="NCBI Taxonomy" id="412755"/>
    <lineage>
        <taxon>unclassified sequences</taxon>
        <taxon>metagenomes</taxon>
        <taxon>ecological metagenomes</taxon>
    </lineage>
</organism>
<reference evidence="1" key="1">
    <citation type="journal article" date="2014" name="Front. Microbiol.">
        <title>High frequency of phylogenetically diverse reductive dehalogenase-homologous genes in deep subseafloor sedimentary metagenomes.</title>
        <authorList>
            <person name="Kawai M."/>
            <person name="Futagami T."/>
            <person name="Toyoda A."/>
            <person name="Takaki Y."/>
            <person name="Nishi S."/>
            <person name="Hori S."/>
            <person name="Arai W."/>
            <person name="Tsubouchi T."/>
            <person name="Morono Y."/>
            <person name="Uchiyama I."/>
            <person name="Ito T."/>
            <person name="Fujiyama A."/>
            <person name="Inagaki F."/>
            <person name="Takami H."/>
        </authorList>
    </citation>
    <scope>NUCLEOTIDE SEQUENCE</scope>
    <source>
        <strain evidence="1">Expedition CK06-06</strain>
    </source>
</reference>
<proteinExistence type="predicted"/>
<gene>
    <name evidence="1" type="ORF">S01H1_41061</name>
</gene>
<sequence length="266" mass="28630">ASFGSATSVVTAPSTVGWLAADFNSQGDVALLYSVGGTIYVVKRTNGDWGSPTAWSNSVSAVTGLACVYYGDWNVMLSGQDSSNNYKVWTCVYGDGYSASPGTWSSLAELTTSSAGSGVEFHCPYLAFPDVFRAFFVEKYTGPESYSRPFWSHSLATADFISNLWREPVPFNLTSTYGVAIAYHGSYAWLSTPFGVWRAPLSPASVEVIDDLIEAMAWTEPFSGRATVVLRNDDGRYKDIGSGDYAAIKEGSELLIYPGYRTAAGA</sequence>
<dbReference type="EMBL" id="BARS01026025">
    <property type="protein sequence ID" value="GAG10964.1"/>
    <property type="molecule type" value="Genomic_DNA"/>
</dbReference>
<accession>X0UYR6</accession>
<protein>
    <submittedName>
        <fullName evidence="1">Uncharacterized protein</fullName>
    </submittedName>
</protein>
<dbReference type="SUPFAM" id="SSF89372">
    <property type="entry name" value="Fucose-specific lectin"/>
    <property type="match status" value="1"/>
</dbReference>
<dbReference type="AlphaFoldDB" id="X0UYR6"/>